<protein>
    <submittedName>
        <fullName evidence="2">Uncharacterized protein</fullName>
    </submittedName>
</protein>
<feature type="compositionally biased region" description="Basic and acidic residues" evidence="1">
    <location>
        <begin position="30"/>
        <end position="53"/>
    </location>
</feature>
<evidence type="ECO:0000256" key="1">
    <source>
        <dbReference type="SAM" id="MobiDB-lite"/>
    </source>
</evidence>
<keyword evidence="3" id="KW-1185">Reference proteome</keyword>
<reference evidence="3" key="1">
    <citation type="submission" date="2016-06" db="EMBL/GenBank/DDBJ databases">
        <title>Parallel loss of symbiosis genes in relatives of nitrogen-fixing non-legume Parasponia.</title>
        <authorList>
            <person name="Van Velzen R."/>
            <person name="Holmer R."/>
            <person name="Bu F."/>
            <person name="Rutten L."/>
            <person name="Van Zeijl A."/>
            <person name="Liu W."/>
            <person name="Santuari L."/>
            <person name="Cao Q."/>
            <person name="Sharma T."/>
            <person name="Shen D."/>
            <person name="Roswanjaya Y."/>
            <person name="Wardhani T."/>
            <person name="Kalhor M.S."/>
            <person name="Jansen J."/>
            <person name="Van den Hoogen J."/>
            <person name="Gungor B."/>
            <person name="Hartog M."/>
            <person name="Hontelez J."/>
            <person name="Verver J."/>
            <person name="Yang W.-C."/>
            <person name="Schijlen E."/>
            <person name="Repin R."/>
            <person name="Schilthuizen M."/>
            <person name="Schranz E."/>
            <person name="Heidstra R."/>
            <person name="Miyata K."/>
            <person name="Fedorova E."/>
            <person name="Kohlen W."/>
            <person name="Bisseling T."/>
            <person name="Smit S."/>
            <person name="Geurts R."/>
        </authorList>
    </citation>
    <scope>NUCLEOTIDE SEQUENCE [LARGE SCALE GENOMIC DNA]</scope>
    <source>
        <strain evidence="3">cv. WU1-14</strain>
    </source>
</reference>
<accession>A0A2P5AGM7</accession>
<organism evidence="2 3">
    <name type="scientific">Parasponia andersonii</name>
    <name type="common">Sponia andersonii</name>
    <dbReference type="NCBI Taxonomy" id="3476"/>
    <lineage>
        <taxon>Eukaryota</taxon>
        <taxon>Viridiplantae</taxon>
        <taxon>Streptophyta</taxon>
        <taxon>Embryophyta</taxon>
        <taxon>Tracheophyta</taxon>
        <taxon>Spermatophyta</taxon>
        <taxon>Magnoliopsida</taxon>
        <taxon>eudicotyledons</taxon>
        <taxon>Gunneridae</taxon>
        <taxon>Pentapetalae</taxon>
        <taxon>rosids</taxon>
        <taxon>fabids</taxon>
        <taxon>Rosales</taxon>
        <taxon>Cannabaceae</taxon>
        <taxon>Parasponia</taxon>
    </lineage>
</organism>
<evidence type="ECO:0000313" key="3">
    <source>
        <dbReference type="Proteomes" id="UP000237105"/>
    </source>
</evidence>
<dbReference type="EMBL" id="JXTB01000601">
    <property type="protein sequence ID" value="PON35698.1"/>
    <property type="molecule type" value="Genomic_DNA"/>
</dbReference>
<dbReference type="Proteomes" id="UP000237105">
    <property type="component" value="Unassembled WGS sequence"/>
</dbReference>
<feature type="compositionally biased region" description="Polar residues" evidence="1">
    <location>
        <begin position="64"/>
        <end position="78"/>
    </location>
</feature>
<name>A0A2P5AGM7_PARAD</name>
<proteinExistence type="predicted"/>
<gene>
    <name evidence="2" type="ORF">PanWU01x14_334360</name>
</gene>
<evidence type="ECO:0000313" key="2">
    <source>
        <dbReference type="EMBL" id="PON35698.1"/>
    </source>
</evidence>
<comment type="caution">
    <text evidence="2">The sequence shown here is derived from an EMBL/GenBank/DDBJ whole genome shotgun (WGS) entry which is preliminary data.</text>
</comment>
<dbReference type="AlphaFoldDB" id="A0A2P5AGM7"/>
<feature type="region of interest" description="Disordered" evidence="1">
    <location>
        <begin position="30"/>
        <end position="106"/>
    </location>
</feature>
<sequence>MKNFCLLKDKKDNLTDPFVRKLEVVGLYEEEKYKDNRKEEENEYDNGRKKEDSDVQDSPYEESAASTNPNVTSQQQSGDVIKRWGDEQPEVANNGVKIDDGNYQVA</sequence>